<dbReference type="GO" id="GO:0016491">
    <property type="term" value="F:oxidoreductase activity"/>
    <property type="evidence" value="ECO:0007669"/>
    <property type="project" value="UniProtKB-KW"/>
</dbReference>
<dbReference type="InterPro" id="IPR050411">
    <property type="entry name" value="AlphaKG_dependent_hydroxylases"/>
</dbReference>
<evidence type="ECO:0000259" key="2">
    <source>
        <dbReference type="Pfam" id="PF02668"/>
    </source>
</evidence>
<gene>
    <name evidence="3" type="ORF">DBV05_g9398</name>
</gene>
<reference evidence="3 4" key="1">
    <citation type="journal article" date="2019" name="Sci. Rep.">
        <title>A multi-omics analysis of the grapevine pathogen Lasiodiplodia theobromae reveals that temperature affects the expression of virulence- and pathogenicity-related genes.</title>
        <authorList>
            <person name="Felix C."/>
            <person name="Meneses R."/>
            <person name="Goncalves M.F.M."/>
            <person name="Tilleman L."/>
            <person name="Duarte A.S."/>
            <person name="Jorrin-Novo J.V."/>
            <person name="Van de Peer Y."/>
            <person name="Deforce D."/>
            <person name="Van Nieuwerburgh F."/>
            <person name="Esteves A.C."/>
            <person name="Alves A."/>
        </authorList>
    </citation>
    <scope>NUCLEOTIDE SEQUENCE [LARGE SCALE GENOMIC DNA]</scope>
    <source>
        <strain evidence="3 4">LA-SOL3</strain>
    </source>
</reference>
<name>A0A5N5D308_9PEZI</name>
<dbReference type="Pfam" id="PF02668">
    <property type="entry name" value="TauD"/>
    <property type="match status" value="1"/>
</dbReference>
<evidence type="ECO:0000313" key="3">
    <source>
        <dbReference type="EMBL" id="KAB2571941.1"/>
    </source>
</evidence>
<sequence length="386" mass="43282">MSFPETLFPQSFSYEVLAGKIFSSTECIVKDRLQEFPSHLDADLCWTPADITPQQYLIKLSVEDIVAIESAMEGFKGLALPLPALEPSTFVLPAELADRLRVVSKIVHTGIGFAVLRGLDPKKYTEEENTIIYCGIASHIGIQRNANSHGMAMVHIRDATNDAKPKNIADGEQLAPSKKNSGMNFHADRMYADMLSLYVRGQAAVGGEQYLASSWTIYNKLMQQAPEVLHILAGDWKWSPEDNSKPGTPNRMPALFHKDGRIILQLVWTPFLKNRSLATPAQHFALETVQKLAYENRIKLDQQLGDIQLINNLAILHTRSEFKDSPAQKRHLMRLGLRDPSEAWTLPERYDELFGKAFVIPTDKQIIPVTDFDAWGETTTEDANHG</sequence>
<dbReference type="Proteomes" id="UP000325902">
    <property type="component" value="Unassembled WGS sequence"/>
</dbReference>
<keyword evidence="4" id="KW-1185">Reference proteome</keyword>
<dbReference type="SUPFAM" id="SSF51197">
    <property type="entry name" value="Clavaminate synthase-like"/>
    <property type="match status" value="1"/>
</dbReference>
<comment type="caution">
    <text evidence="3">The sequence shown here is derived from an EMBL/GenBank/DDBJ whole genome shotgun (WGS) entry which is preliminary data.</text>
</comment>
<dbReference type="EMBL" id="VCHE01000089">
    <property type="protein sequence ID" value="KAB2571941.1"/>
    <property type="molecule type" value="Genomic_DNA"/>
</dbReference>
<protein>
    <recommendedName>
        <fullName evidence="2">TauD/TfdA-like domain-containing protein</fullName>
    </recommendedName>
</protein>
<dbReference type="Gene3D" id="3.60.130.10">
    <property type="entry name" value="Clavaminate synthase-like"/>
    <property type="match status" value="1"/>
</dbReference>
<feature type="domain" description="TauD/TfdA-like" evidence="2">
    <location>
        <begin position="85"/>
        <end position="335"/>
    </location>
</feature>
<dbReference type="PANTHER" id="PTHR10696">
    <property type="entry name" value="GAMMA-BUTYROBETAINE HYDROXYLASE-RELATED"/>
    <property type="match status" value="1"/>
</dbReference>
<dbReference type="InterPro" id="IPR003819">
    <property type="entry name" value="TauD/TfdA-like"/>
</dbReference>
<organism evidence="3 4">
    <name type="scientific">Lasiodiplodia theobromae</name>
    <dbReference type="NCBI Taxonomy" id="45133"/>
    <lineage>
        <taxon>Eukaryota</taxon>
        <taxon>Fungi</taxon>
        <taxon>Dikarya</taxon>
        <taxon>Ascomycota</taxon>
        <taxon>Pezizomycotina</taxon>
        <taxon>Dothideomycetes</taxon>
        <taxon>Dothideomycetes incertae sedis</taxon>
        <taxon>Botryosphaeriales</taxon>
        <taxon>Botryosphaeriaceae</taxon>
        <taxon>Lasiodiplodia</taxon>
    </lineage>
</organism>
<accession>A0A5N5D308</accession>
<dbReference type="InterPro" id="IPR042098">
    <property type="entry name" value="TauD-like_sf"/>
</dbReference>
<proteinExistence type="predicted"/>
<keyword evidence="1" id="KW-0560">Oxidoreductase</keyword>
<dbReference type="AlphaFoldDB" id="A0A5N5D308"/>
<evidence type="ECO:0000256" key="1">
    <source>
        <dbReference type="ARBA" id="ARBA00023002"/>
    </source>
</evidence>
<dbReference type="OrthoDB" id="272271at2759"/>
<evidence type="ECO:0000313" key="4">
    <source>
        <dbReference type="Proteomes" id="UP000325902"/>
    </source>
</evidence>
<dbReference type="PANTHER" id="PTHR10696:SF54">
    <property type="entry name" value="FAMILY OXIDOREDUCTASE, PUTATIVE (AFU_ORTHOLOGUE AFUA_4G13850)-RELATED"/>
    <property type="match status" value="1"/>
</dbReference>